<dbReference type="AlphaFoldDB" id="A0A139HQ96"/>
<organism evidence="1 2">
    <name type="scientific">Pseudocercospora eumusae</name>
    <dbReference type="NCBI Taxonomy" id="321146"/>
    <lineage>
        <taxon>Eukaryota</taxon>
        <taxon>Fungi</taxon>
        <taxon>Dikarya</taxon>
        <taxon>Ascomycota</taxon>
        <taxon>Pezizomycotina</taxon>
        <taxon>Dothideomycetes</taxon>
        <taxon>Dothideomycetidae</taxon>
        <taxon>Mycosphaerellales</taxon>
        <taxon>Mycosphaerellaceae</taxon>
        <taxon>Pseudocercospora</taxon>
    </lineage>
</organism>
<protein>
    <submittedName>
        <fullName evidence="1">Uncharacterized protein</fullName>
    </submittedName>
</protein>
<reference evidence="1 2" key="1">
    <citation type="submission" date="2015-07" db="EMBL/GenBank/DDBJ databases">
        <title>Comparative genomics of the Sigatoka disease complex on banana suggests a link between parallel evolutionary changes in Pseudocercospora fijiensis and Pseudocercospora eumusae and increased virulence on the banana host.</title>
        <authorList>
            <person name="Chang T.-C."/>
            <person name="Salvucci A."/>
            <person name="Crous P.W."/>
            <person name="Stergiopoulos I."/>
        </authorList>
    </citation>
    <scope>NUCLEOTIDE SEQUENCE [LARGE SCALE GENOMIC DNA]</scope>
    <source>
        <strain evidence="1 2">CBS 114824</strain>
    </source>
</reference>
<gene>
    <name evidence="1" type="ORF">AC578_2094</name>
</gene>
<comment type="caution">
    <text evidence="1">The sequence shown here is derived from an EMBL/GenBank/DDBJ whole genome shotgun (WGS) entry which is preliminary data.</text>
</comment>
<keyword evidence="2" id="KW-1185">Reference proteome</keyword>
<dbReference type="Proteomes" id="UP000070133">
    <property type="component" value="Unassembled WGS sequence"/>
</dbReference>
<name>A0A139HQ96_9PEZI</name>
<proteinExistence type="predicted"/>
<evidence type="ECO:0000313" key="1">
    <source>
        <dbReference type="EMBL" id="KXT04630.1"/>
    </source>
</evidence>
<dbReference type="EMBL" id="LFZN01000019">
    <property type="protein sequence ID" value="KXT04630.1"/>
    <property type="molecule type" value="Genomic_DNA"/>
</dbReference>
<accession>A0A139HQ96</accession>
<sequence>MFAAFFGGMADKGQWLSRGNGRQPMINKYSRSYCDAGSDDVTVAVDVRRTCREDGHRDSKPLMLQDGGDVPPWYTSAKPEAAALHRLASDSYCYRDAVSVSCVSNARGKREGGIVVV</sequence>
<evidence type="ECO:0000313" key="2">
    <source>
        <dbReference type="Proteomes" id="UP000070133"/>
    </source>
</evidence>